<dbReference type="PANTHER" id="PTHR40111:SF1">
    <property type="entry name" value="CEPHALOSPORIN-C DEACETYLASE"/>
    <property type="match status" value="1"/>
</dbReference>
<dbReference type="GO" id="GO:0005976">
    <property type="term" value="P:polysaccharide metabolic process"/>
    <property type="evidence" value="ECO:0007669"/>
    <property type="project" value="TreeGrafter"/>
</dbReference>
<dbReference type="GO" id="GO:0052689">
    <property type="term" value="F:carboxylic ester hydrolase activity"/>
    <property type="evidence" value="ECO:0007669"/>
    <property type="project" value="TreeGrafter"/>
</dbReference>
<gene>
    <name evidence="4" type="ORF">SAMN04489747_1428</name>
</gene>
<feature type="binding site" evidence="2">
    <location>
        <position position="93"/>
    </location>
    <ligand>
        <name>substrate</name>
    </ligand>
</feature>
<organism evidence="4 5">
    <name type="scientific">Auraticoccus monumenti</name>
    <dbReference type="NCBI Taxonomy" id="675864"/>
    <lineage>
        <taxon>Bacteria</taxon>
        <taxon>Bacillati</taxon>
        <taxon>Actinomycetota</taxon>
        <taxon>Actinomycetes</taxon>
        <taxon>Propionibacteriales</taxon>
        <taxon>Propionibacteriaceae</taxon>
        <taxon>Auraticoccus</taxon>
    </lineage>
</organism>
<name>A0A1G6WFC1_9ACTN</name>
<dbReference type="STRING" id="675864.SAMN04489747_1428"/>
<feature type="active site" description="Nucleophile" evidence="1">
    <location>
        <position position="189"/>
    </location>
</feature>
<dbReference type="EMBL" id="LT629688">
    <property type="protein sequence ID" value="SDD64531.1"/>
    <property type="molecule type" value="Genomic_DNA"/>
</dbReference>
<feature type="domain" description="Acetyl xylan esterase" evidence="3">
    <location>
        <begin position="3"/>
        <end position="312"/>
    </location>
</feature>
<reference evidence="4 5" key="1">
    <citation type="submission" date="2016-10" db="EMBL/GenBank/DDBJ databases">
        <authorList>
            <person name="de Groot N.N."/>
        </authorList>
    </citation>
    <scope>NUCLEOTIDE SEQUENCE [LARGE SCALE GENOMIC DNA]</scope>
    <source>
        <strain evidence="4 5">MON 2.2</strain>
    </source>
</reference>
<sequence length="325" mass="34366">MYTDMPLAALREHRSTVQTPEDFEEFWTSTLASARAAARPAEVRPVATVLRDVTVLDVELSGFAGDRVRGWLLLPPGAGPEAPVPGVVEYLGYGAGRGNPLEHLSVTAAGYAHLVMDTRGQGAGRLQGPGVTGDPHPSGPAYPGVLTRGIESPESCYYRRLFTDAVLAVDVLADHPAVDATRLAVQGGSQGGATAQAVAALRDDLTACFAWVPFLSDVARAITITDQTPYVELARYLSSQRTMVEAVTRTLAYVDGVVFASTSRTPTWYSVGLMDPVCPPSTVFASHNAHPGPKEIAVWPFNGHEGGGVEDRAAALTVLAGLFAR</sequence>
<proteinExistence type="predicted"/>
<evidence type="ECO:0000259" key="3">
    <source>
        <dbReference type="Pfam" id="PF05448"/>
    </source>
</evidence>
<dbReference type="InterPro" id="IPR029058">
    <property type="entry name" value="AB_hydrolase_fold"/>
</dbReference>
<evidence type="ECO:0000256" key="1">
    <source>
        <dbReference type="PIRSR" id="PIRSR639069-1"/>
    </source>
</evidence>
<feature type="active site" description="Charge relay system" evidence="1">
    <location>
        <position position="304"/>
    </location>
</feature>
<evidence type="ECO:0000256" key="2">
    <source>
        <dbReference type="PIRSR" id="PIRSR639069-2"/>
    </source>
</evidence>
<dbReference type="PANTHER" id="PTHR40111">
    <property type="entry name" value="CEPHALOSPORIN-C DEACETYLASE"/>
    <property type="match status" value="1"/>
</dbReference>
<dbReference type="InterPro" id="IPR008391">
    <property type="entry name" value="AXE1_dom"/>
</dbReference>
<feature type="active site" description="Charge relay system" evidence="1">
    <location>
        <position position="275"/>
    </location>
</feature>
<dbReference type="Gene3D" id="3.40.50.1820">
    <property type="entry name" value="alpha/beta hydrolase"/>
    <property type="match status" value="1"/>
</dbReference>
<protein>
    <submittedName>
        <fullName evidence="4">Cephalosporin-C deacetylase</fullName>
    </submittedName>
</protein>
<accession>A0A1G6WFC1</accession>
<keyword evidence="5" id="KW-1185">Reference proteome</keyword>
<dbReference type="SUPFAM" id="SSF53474">
    <property type="entry name" value="alpha/beta-Hydrolases"/>
    <property type="match status" value="1"/>
</dbReference>
<evidence type="ECO:0000313" key="4">
    <source>
        <dbReference type="EMBL" id="SDD64531.1"/>
    </source>
</evidence>
<dbReference type="Pfam" id="PF05448">
    <property type="entry name" value="AXE1"/>
    <property type="match status" value="1"/>
</dbReference>
<dbReference type="AlphaFoldDB" id="A0A1G6WFC1"/>
<dbReference type="RefSeq" id="WP_197679236.1">
    <property type="nucleotide sequence ID" value="NZ_LT629688.1"/>
</dbReference>
<dbReference type="Proteomes" id="UP000198546">
    <property type="component" value="Chromosome i"/>
</dbReference>
<dbReference type="InterPro" id="IPR039069">
    <property type="entry name" value="CE7"/>
</dbReference>
<evidence type="ECO:0000313" key="5">
    <source>
        <dbReference type="Proteomes" id="UP000198546"/>
    </source>
</evidence>